<feature type="compositionally biased region" description="Basic and acidic residues" evidence="1">
    <location>
        <begin position="57"/>
        <end position="67"/>
    </location>
</feature>
<dbReference type="Pfam" id="PF10531">
    <property type="entry name" value="SLBB"/>
    <property type="match status" value="1"/>
</dbReference>
<accession>A0A7W3IV55</accession>
<dbReference type="AlphaFoldDB" id="A0A7W3IV55"/>
<evidence type="ECO:0000259" key="2">
    <source>
        <dbReference type="SMART" id="SM00278"/>
    </source>
</evidence>
<dbReference type="Gene3D" id="1.10.150.320">
    <property type="entry name" value="Photosystem II 12 kDa extrinsic protein"/>
    <property type="match status" value="1"/>
</dbReference>
<dbReference type="RefSeq" id="WP_182561474.1">
    <property type="nucleotide sequence ID" value="NZ_JACGWT010000006.1"/>
</dbReference>
<dbReference type="SUPFAM" id="SSF47781">
    <property type="entry name" value="RuvA domain 2-like"/>
    <property type="match status" value="1"/>
</dbReference>
<protein>
    <submittedName>
        <fullName evidence="3">ComEA protein</fullName>
    </submittedName>
</protein>
<dbReference type="GO" id="GO:0015628">
    <property type="term" value="P:protein secretion by the type II secretion system"/>
    <property type="evidence" value="ECO:0007669"/>
    <property type="project" value="TreeGrafter"/>
</dbReference>
<dbReference type="InterPro" id="IPR010994">
    <property type="entry name" value="RuvA_2-like"/>
</dbReference>
<comment type="caution">
    <text evidence="3">The sequence shown here is derived from an EMBL/GenBank/DDBJ whole genome shotgun (WGS) entry which is preliminary data.</text>
</comment>
<feature type="compositionally biased region" description="Low complexity" evidence="1">
    <location>
        <begin position="81"/>
        <end position="97"/>
    </location>
</feature>
<dbReference type="GO" id="GO:0015627">
    <property type="term" value="C:type II protein secretion system complex"/>
    <property type="evidence" value="ECO:0007669"/>
    <property type="project" value="TreeGrafter"/>
</dbReference>
<feature type="region of interest" description="Disordered" evidence="1">
    <location>
        <begin position="57"/>
        <end position="99"/>
    </location>
</feature>
<dbReference type="SMART" id="SM00278">
    <property type="entry name" value="HhH1"/>
    <property type="match status" value="2"/>
</dbReference>
<dbReference type="PANTHER" id="PTHR21180">
    <property type="entry name" value="ENDONUCLEASE/EXONUCLEASE/PHOSPHATASE FAMILY DOMAIN-CONTAINING PROTEIN 1"/>
    <property type="match status" value="1"/>
</dbReference>
<feature type="domain" description="Helix-hairpin-helix DNA-binding motif class 1" evidence="2">
    <location>
        <begin position="106"/>
        <end position="125"/>
    </location>
</feature>
<evidence type="ECO:0000313" key="4">
    <source>
        <dbReference type="Proteomes" id="UP000523079"/>
    </source>
</evidence>
<gene>
    <name evidence="3" type="ORF">FHX74_003504</name>
</gene>
<feature type="domain" description="Helix-hairpin-helix DNA-binding motif class 1" evidence="2">
    <location>
        <begin position="136"/>
        <end position="155"/>
    </location>
</feature>
<evidence type="ECO:0000313" key="3">
    <source>
        <dbReference type="EMBL" id="MBA8795863.1"/>
    </source>
</evidence>
<evidence type="ECO:0000256" key="1">
    <source>
        <dbReference type="SAM" id="MobiDB-lite"/>
    </source>
</evidence>
<dbReference type="InterPro" id="IPR003583">
    <property type="entry name" value="Hlx-hairpin-Hlx_DNA-bd_motif"/>
</dbReference>
<dbReference type="Gene3D" id="3.10.560.10">
    <property type="entry name" value="Outer membrane lipoprotein wza domain like"/>
    <property type="match status" value="1"/>
</dbReference>
<dbReference type="EMBL" id="JACGWT010000006">
    <property type="protein sequence ID" value="MBA8795863.1"/>
    <property type="molecule type" value="Genomic_DNA"/>
</dbReference>
<dbReference type="Proteomes" id="UP000523079">
    <property type="component" value="Unassembled WGS sequence"/>
</dbReference>
<organism evidence="3 4">
    <name type="scientific">Microlunatus kandeliicorticis</name>
    <dbReference type="NCBI Taxonomy" id="1759536"/>
    <lineage>
        <taxon>Bacteria</taxon>
        <taxon>Bacillati</taxon>
        <taxon>Actinomycetota</taxon>
        <taxon>Actinomycetes</taxon>
        <taxon>Propionibacteriales</taxon>
        <taxon>Propionibacteriaceae</taxon>
        <taxon>Microlunatus</taxon>
    </lineage>
</organism>
<proteinExistence type="predicted"/>
<reference evidence="3 4" key="1">
    <citation type="submission" date="2020-07" db="EMBL/GenBank/DDBJ databases">
        <title>Sequencing the genomes of 1000 actinobacteria strains.</title>
        <authorList>
            <person name="Klenk H.-P."/>
        </authorList>
    </citation>
    <scope>NUCLEOTIDE SEQUENCE [LARGE SCALE GENOMIC DNA]</scope>
    <source>
        <strain evidence="3 4">DSM 100723</strain>
    </source>
</reference>
<sequence>MHVLGAVRRSGVVRLPIGSRVADAIARAGGIVGGAKLGRLNLAQPLGDGQQVFVARRGDPGSSEVRDPVSTAPTGAGGRAGSAVGSPSASGSPAGAPVDLNTATEADLDALPGVGPVTAGKIIAWRTAHGRFSAVAELQEVDGIGPKTFAELAPHVTVG</sequence>
<dbReference type="GO" id="GO:0003677">
    <property type="term" value="F:DNA binding"/>
    <property type="evidence" value="ECO:0007669"/>
    <property type="project" value="InterPro"/>
</dbReference>
<dbReference type="InterPro" id="IPR051675">
    <property type="entry name" value="Endo/Exo/Phosphatase_dom_1"/>
</dbReference>
<dbReference type="InterPro" id="IPR019554">
    <property type="entry name" value="Soluble_ligand-bd"/>
</dbReference>
<keyword evidence="4" id="KW-1185">Reference proteome</keyword>
<name>A0A7W3IV55_9ACTN</name>
<dbReference type="GO" id="GO:0006281">
    <property type="term" value="P:DNA repair"/>
    <property type="evidence" value="ECO:0007669"/>
    <property type="project" value="InterPro"/>
</dbReference>
<dbReference type="Pfam" id="PF12836">
    <property type="entry name" value="HHH_3"/>
    <property type="match status" value="1"/>
</dbReference>
<dbReference type="PANTHER" id="PTHR21180:SF32">
    <property type="entry name" value="ENDONUCLEASE_EXONUCLEASE_PHOSPHATASE FAMILY DOMAIN-CONTAINING PROTEIN 1"/>
    <property type="match status" value="1"/>
</dbReference>